<evidence type="ECO:0000313" key="6">
    <source>
        <dbReference type="EMBL" id="GBM62044.1"/>
    </source>
</evidence>
<dbReference type="OrthoDB" id="654211at2759"/>
<dbReference type="SUPFAM" id="SSF57667">
    <property type="entry name" value="beta-beta-alpha zinc fingers"/>
    <property type="match status" value="1"/>
</dbReference>
<accession>A0A4Y2HAU4</accession>
<keyword evidence="2 4" id="KW-0863">Zinc-finger</keyword>
<keyword evidence="7" id="KW-1185">Reference proteome</keyword>
<sequence length="85" mass="10015">MGDEIRHRDSELRASYEMQRIEGHTVHCCMVCQYRSSNIGHVESHVRTHTGEKPFSCPHFGQRFTRKESAELHILRVHVARKCRK</sequence>
<proteinExistence type="predicted"/>
<evidence type="ECO:0000259" key="5">
    <source>
        <dbReference type="PROSITE" id="PS50157"/>
    </source>
</evidence>
<name>A0A4Y2HAU4_ARAVE</name>
<dbReference type="FunFam" id="3.30.160.60:FF:002343">
    <property type="entry name" value="Zinc finger protein 33A"/>
    <property type="match status" value="1"/>
</dbReference>
<reference evidence="6 7" key="1">
    <citation type="journal article" date="2019" name="Sci. Rep.">
        <title>Orb-weaving spider Araneus ventricosus genome elucidates the spidroin gene catalogue.</title>
        <authorList>
            <person name="Kono N."/>
            <person name="Nakamura H."/>
            <person name="Ohtoshi R."/>
            <person name="Moran D.A.P."/>
            <person name="Shinohara A."/>
            <person name="Yoshida Y."/>
            <person name="Fujiwara M."/>
            <person name="Mori M."/>
            <person name="Tomita M."/>
            <person name="Arakawa K."/>
        </authorList>
    </citation>
    <scope>NUCLEOTIDE SEQUENCE [LARGE SCALE GENOMIC DNA]</scope>
</reference>
<keyword evidence="3" id="KW-0862">Zinc</keyword>
<dbReference type="InterPro" id="IPR036236">
    <property type="entry name" value="Znf_C2H2_sf"/>
</dbReference>
<organism evidence="6 7">
    <name type="scientific">Araneus ventricosus</name>
    <name type="common">Orbweaver spider</name>
    <name type="synonym">Epeira ventricosa</name>
    <dbReference type="NCBI Taxonomy" id="182803"/>
    <lineage>
        <taxon>Eukaryota</taxon>
        <taxon>Metazoa</taxon>
        <taxon>Ecdysozoa</taxon>
        <taxon>Arthropoda</taxon>
        <taxon>Chelicerata</taxon>
        <taxon>Arachnida</taxon>
        <taxon>Araneae</taxon>
        <taxon>Araneomorphae</taxon>
        <taxon>Entelegynae</taxon>
        <taxon>Araneoidea</taxon>
        <taxon>Araneidae</taxon>
        <taxon>Araneus</taxon>
    </lineage>
</organism>
<evidence type="ECO:0000256" key="1">
    <source>
        <dbReference type="ARBA" id="ARBA00022723"/>
    </source>
</evidence>
<protein>
    <recommendedName>
        <fullName evidence="5">C2H2-type domain-containing protein</fullName>
    </recommendedName>
</protein>
<dbReference type="InterPro" id="IPR013087">
    <property type="entry name" value="Znf_C2H2_type"/>
</dbReference>
<evidence type="ECO:0000256" key="3">
    <source>
        <dbReference type="ARBA" id="ARBA00022833"/>
    </source>
</evidence>
<dbReference type="PROSITE" id="PS50157">
    <property type="entry name" value="ZINC_FINGER_C2H2_2"/>
    <property type="match status" value="1"/>
</dbReference>
<dbReference type="Proteomes" id="UP000499080">
    <property type="component" value="Unassembled WGS sequence"/>
</dbReference>
<comment type="caution">
    <text evidence="6">The sequence shown here is derived from an EMBL/GenBank/DDBJ whole genome shotgun (WGS) entry which is preliminary data.</text>
</comment>
<keyword evidence="1" id="KW-0479">Metal-binding</keyword>
<gene>
    <name evidence="6" type="ORF">AVEN_232695_1</name>
</gene>
<evidence type="ECO:0000256" key="4">
    <source>
        <dbReference type="PROSITE-ProRule" id="PRU00042"/>
    </source>
</evidence>
<evidence type="ECO:0000313" key="7">
    <source>
        <dbReference type="Proteomes" id="UP000499080"/>
    </source>
</evidence>
<dbReference type="Gene3D" id="3.30.160.60">
    <property type="entry name" value="Classic Zinc Finger"/>
    <property type="match status" value="2"/>
</dbReference>
<evidence type="ECO:0000256" key="2">
    <source>
        <dbReference type="ARBA" id="ARBA00022771"/>
    </source>
</evidence>
<dbReference type="AlphaFoldDB" id="A0A4Y2HAU4"/>
<dbReference type="EMBL" id="BGPR01102117">
    <property type="protein sequence ID" value="GBM62044.1"/>
    <property type="molecule type" value="Genomic_DNA"/>
</dbReference>
<feature type="domain" description="C2H2-type" evidence="5">
    <location>
        <begin position="27"/>
        <end position="54"/>
    </location>
</feature>
<dbReference type="GO" id="GO:0008270">
    <property type="term" value="F:zinc ion binding"/>
    <property type="evidence" value="ECO:0007669"/>
    <property type="project" value="UniProtKB-KW"/>
</dbReference>
<dbReference type="GO" id="GO:0006355">
    <property type="term" value="P:regulation of DNA-templated transcription"/>
    <property type="evidence" value="ECO:0007669"/>
    <property type="project" value="UniProtKB-ARBA"/>
</dbReference>